<feature type="domain" description="MobA-like NTP transferase" evidence="2">
    <location>
        <begin position="9"/>
        <end position="172"/>
    </location>
</feature>
<comment type="caution">
    <text evidence="3">The sequence shown here is derived from an EMBL/GenBank/DDBJ whole genome shotgun (WGS) entry which is preliminary data.</text>
</comment>
<dbReference type="Gene3D" id="3.90.550.10">
    <property type="entry name" value="Spore Coat Polysaccharide Biosynthesis Protein SpsA, Chain A"/>
    <property type="match status" value="1"/>
</dbReference>
<dbReference type="CDD" id="cd04182">
    <property type="entry name" value="GT_2_like_f"/>
    <property type="match status" value="1"/>
</dbReference>
<dbReference type="GO" id="GO:0016779">
    <property type="term" value="F:nucleotidyltransferase activity"/>
    <property type="evidence" value="ECO:0007669"/>
    <property type="project" value="UniProtKB-ARBA"/>
</dbReference>
<dbReference type="EMBL" id="JBETME010000008">
    <property type="protein sequence ID" value="MES4992534.1"/>
    <property type="molecule type" value="Genomic_DNA"/>
</dbReference>
<evidence type="ECO:0000259" key="2">
    <source>
        <dbReference type="Pfam" id="PF12804"/>
    </source>
</evidence>
<dbReference type="AlphaFoldDB" id="A0ABD5LQ26"/>
<keyword evidence="1" id="KW-0460">Magnesium</keyword>
<gene>
    <name evidence="3" type="ORF">ABVB70_19620</name>
</gene>
<dbReference type="SUPFAM" id="SSF53448">
    <property type="entry name" value="Nucleotide-diphospho-sugar transferases"/>
    <property type="match status" value="1"/>
</dbReference>
<dbReference type="InterPro" id="IPR025877">
    <property type="entry name" value="MobA-like_NTP_Trfase"/>
</dbReference>
<dbReference type="InterPro" id="IPR029044">
    <property type="entry name" value="Nucleotide-diphossugar_trans"/>
</dbReference>
<name>A0ABD5LQ26_AGRRD</name>
<organism evidence="3 4">
    <name type="scientific">Agrobacterium radiobacter</name>
    <dbReference type="NCBI Taxonomy" id="362"/>
    <lineage>
        <taxon>Bacteria</taxon>
        <taxon>Pseudomonadati</taxon>
        <taxon>Pseudomonadota</taxon>
        <taxon>Alphaproteobacteria</taxon>
        <taxon>Hyphomicrobiales</taxon>
        <taxon>Rhizobiaceae</taxon>
        <taxon>Rhizobium/Agrobacterium group</taxon>
        <taxon>Agrobacterium</taxon>
        <taxon>Agrobacterium tumefaciens complex</taxon>
    </lineage>
</organism>
<protein>
    <submittedName>
        <fullName evidence="3">Nucleotidyltransferase family protein</fullName>
    </submittedName>
</protein>
<sequence length="207" mass="21406">METTIFVSVIILAAGRSSRTGAGGAHKLLAEFQGVSLIRRSTIIATNCESRSVFVVTGYRHRDIESAISDLPVTPAYNPAYASGMASSIAIGVTAAEACNPSGMMIMLADMPALTGADLDALISAFRDHEAACIVRAVAGGKPGNPVIFPDTLYHELKSLNGDTGARELIANSSVPVIHIEIGDGAFIDVDTPAAIEAAGGVLPRDV</sequence>
<proteinExistence type="predicted"/>
<dbReference type="PANTHER" id="PTHR43777:SF1">
    <property type="entry name" value="MOLYBDENUM COFACTOR CYTIDYLYLTRANSFERASE"/>
    <property type="match status" value="1"/>
</dbReference>
<evidence type="ECO:0000313" key="4">
    <source>
        <dbReference type="Proteomes" id="UP001438189"/>
    </source>
</evidence>
<evidence type="ECO:0000256" key="1">
    <source>
        <dbReference type="ARBA" id="ARBA00022842"/>
    </source>
</evidence>
<dbReference type="Proteomes" id="UP001438189">
    <property type="component" value="Unassembled WGS sequence"/>
</dbReference>
<dbReference type="PANTHER" id="PTHR43777">
    <property type="entry name" value="MOLYBDENUM COFACTOR CYTIDYLYLTRANSFERASE"/>
    <property type="match status" value="1"/>
</dbReference>
<reference evidence="3 4" key="1">
    <citation type="submission" date="2024-06" db="EMBL/GenBank/DDBJ databases">
        <title>Genome sequencing of Agrobacterium spp. from tobacco in Serbia.</title>
        <authorList>
            <person name="Ilicic R.J."/>
            <person name="Studholme D.J."/>
            <person name="Jelusic A."/>
            <person name="Barac G."/>
            <person name="Bagi F."/>
            <person name="Popovic Milovanovic T."/>
        </authorList>
    </citation>
    <scope>NUCLEOTIDE SEQUENCE [LARGE SCALE GENOMIC DNA]</scope>
    <source>
        <strain evidence="3 4">DA1</strain>
    </source>
</reference>
<evidence type="ECO:0000313" key="3">
    <source>
        <dbReference type="EMBL" id="MES4992534.1"/>
    </source>
</evidence>
<accession>A0ABD5LQ26</accession>
<dbReference type="Pfam" id="PF12804">
    <property type="entry name" value="NTP_transf_3"/>
    <property type="match status" value="1"/>
</dbReference>